<dbReference type="GO" id="GO:0005840">
    <property type="term" value="C:ribosome"/>
    <property type="evidence" value="ECO:0007669"/>
    <property type="project" value="UniProtKB-KW"/>
</dbReference>
<gene>
    <name evidence="6 7" type="primary">prmA</name>
    <name evidence="7" type="ORF">AAG747_10560</name>
</gene>
<dbReference type="InterPro" id="IPR029063">
    <property type="entry name" value="SAM-dependent_MTases_sf"/>
</dbReference>
<dbReference type="SUPFAM" id="SSF53335">
    <property type="entry name" value="S-adenosyl-L-methionine-dependent methyltransferases"/>
    <property type="match status" value="1"/>
</dbReference>
<dbReference type="GO" id="GO:0005737">
    <property type="term" value="C:cytoplasm"/>
    <property type="evidence" value="ECO:0007669"/>
    <property type="project" value="UniProtKB-SubCell"/>
</dbReference>
<dbReference type="NCBIfam" id="NF001785">
    <property type="entry name" value="PRK00517.2-2"/>
    <property type="match status" value="1"/>
</dbReference>
<dbReference type="PANTHER" id="PTHR43648">
    <property type="entry name" value="ELECTRON TRANSFER FLAVOPROTEIN BETA SUBUNIT LYSINE METHYLTRANSFERASE"/>
    <property type="match status" value="1"/>
</dbReference>
<accession>A0AAW9SBS1</accession>
<evidence type="ECO:0000256" key="3">
    <source>
        <dbReference type="ARBA" id="ARBA00022603"/>
    </source>
</evidence>
<dbReference type="Proteomes" id="UP001403385">
    <property type="component" value="Unassembled WGS sequence"/>
</dbReference>
<comment type="similarity">
    <text evidence="1 6">Belongs to the methyltransferase superfamily. PrmA family.</text>
</comment>
<reference evidence="7 8" key="1">
    <citation type="submission" date="2024-04" db="EMBL/GenBank/DDBJ databases">
        <title>Novel genus in family Flammeovirgaceae.</title>
        <authorList>
            <person name="Nguyen T.H."/>
            <person name="Vuong T.Q."/>
            <person name="Le H."/>
            <person name="Kim S.-G."/>
        </authorList>
    </citation>
    <scope>NUCLEOTIDE SEQUENCE [LARGE SCALE GENOMIC DNA]</scope>
    <source>
        <strain evidence="7 8">JCM 23209</strain>
    </source>
</reference>
<keyword evidence="2 6" id="KW-0963">Cytoplasm</keyword>
<evidence type="ECO:0000313" key="7">
    <source>
        <dbReference type="EMBL" id="MEN7548351.1"/>
    </source>
</evidence>
<dbReference type="RefSeq" id="WP_346821130.1">
    <property type="nucleotide sequence ID" value="NZ_JBDKWZ010000005.1"/>
</dbReference>
<comment type="subcellular location">
    <subcellularLocation>
        <location evidence="6">Cytoplasm</location>
    </subcellularLocation>
</comment>
<dbReference type="PANTHER" id="PTHR43648:SF1">
    <property type="entry name" value="ELECTRON TRANSFER FLAVOPROTEIN BETA SUBUNIT LYSINE METHYLTRANSFERASE"/>
    <property type="match status" value="1"/>
</dbReference>
<protein>
    <recommendedName>
        <fullName evidence="6">Ribosomal protein L11 methyltransferase</fullName>
        <shortName evidence="6">L11 Mtase</shortName>
        <ecNumber evidence="6">2.1.1.-</ecNumber>
    </recommendedName>
</protein>
<keyword evidence="7" id="KW-0689">Ribosomal protein</keyword>
<comment type="function">
    <text evidence="6">Methylates ribosomal protein L11.</text>
</comment>
<dbReference type="EMBL" id="JBDKWZ010000005">
    <property type="protein sequence ID" value="MEN7548351.1"/>
    <property type="molecule type" value="Genomic_DNA"/>
</dbReference>
<keyword evidence="3 6" id="KW-0489">Methyltransferase</keyword>
<sequence length="274" mass="31147">MYHLLKVQCEEGVTEILQVELAELGFDAFLEDEKGFECSIEKGQLAIDQLEALINRMKGLGDINYQLEEVEKQNWNRLWEANFPYTIVDDKVLIRAEFHQVEKSFPYELIITPKMSFGTGHHATTSMMVTHQLSLDFKGKKVLDVGCGTGILAIMAMKLGAQRAIGVDIEEWSVENTLENARNNQVPLEACQGTLQDQNFQEAFDILLANINKNIILQDLKHYEKKVISGGKILLSGILIEDIKEVREEAERLDLLFEKELTQDKWASLLFSKG</sequence>
<dbReference type="Gene3D" id="3.40.50.150">
    <property type="entry name" value="Vaccinia Virus protein VP39"/>
    <property type="match status" value="1"/>
</dbReference>
<evidence type="ECO:0000256" key="5">
    <source>
        <dbReference type="ARBA" id="ARBA00022691"/>
    </source>
</evidence>
<evidence type="ECO:0000256" key="6">
    <source>
        <dbReference type="HAMAP-Rule" id="MF_00735"/>
    </source>
</evidence>
<proteinExistence type="inferred from homology"/>
<dbReference type="GO" id="GO:0008276">
    <property type="term" value="F:protein methyltransferase activity"/>
    <property type="evidence" value="ECO:0007669"/>
    <property type="project" value="UniProtKB-UniRule"/>
</dbReference>
<evidence type="ECO:0000256" key="4">
    <source>
        <dbReference type="ARBA" id="ARBA00022679"/>
    </source>
</evidence>
<dbReference type="CDD" id="cd02440">
    <property type="entry name" value="AdoMet_MTases"/>
    <property type="match status" value="1"/>
</dbReference>
<feature type="binding site" evidence="6">
    <location>
        <position position="125"/>
    </location>
    <ligand>
        <name>S-adenosyl-L-methionine</name>
        <dbReference type="ChEBI" id="CHEBI:59789"/>
    </ligand>
</feature>
<dbReference type="AlphaFoldDB" id="A0AAW9SBS1"/>
<evidence type="ECO:0000313" key="8">
    <source>
        <dbReference type="Proteomes" id="UP001403385"/>
    </source>
</evidence>
<comment type="catalytic activity">
    <reaction evidence="6">
        <text>L-lysyl-[protein] + 3 S-adenosyl-L-methionine = N(6),N(6),N(6)-trimethyl-L-lysyl-[protein] + 3 S-adenosyl-L-homocysteine + 3 H(+)</text>
        <dbReference type="Rhea" id="RHEA:54192"/>
        <dbReference type="Rhea" id="RHEA-COMP:9752"/>
        <dbReference type="Rhea" id="RHEA-COMP:13826"/>
        <dbReference type="ChEBI" id="CHEBI:15378"/>
        <dbReference type="ChEBI" id="CHEBI:29969"/>
        <dbReference type="ChEBI" id="CHEBI:57856"/>
        <dbReference type="ChEBI" id="CHEBI:59789"/>
        <dbReference type="ChEBI" id="CHEBI:61961"/>
    </reaction>
</comment>
<dbReference type="EC" id="2.1.1.-" evidence="6"/>
<keyword evidence="4 6" id="KW-0808">Transferase</keyword>
<evidence type="ECO:0000256" key="2">
    <source>
        <dbReference type="ARBA" id="ARBA00022490"/>
    </source>
</evidence>
<evidence type="ECO:0000256" key="1">
    <source>
        <dbReference type="ARBA" id="ARBA00009741"/>
    </source>
</evidence>
<dbReference type="InterPro" id="IPR050078">
    <property type="entry name" value="Ribosomal_L11_MeTrfase_PrmA"/>
</dbReference>
<keyword evidence="8" id="KW-1185">Reference proteome</keyword>
<dbReference type="HAMAP" id="MF_00735">
    <property type="entry name" value="Methyltr_PrmA"/>
    <property type="match status" value="1"/>
</dbReference>
<name>A0AAW9SBS1_9BACT</name>
<comment type="caution">
    <text evidence="7">The sequence shown here is derived from an EMBL/GenBank/DDBJ whole genome shotgun (WGS) entry which is preliminary data.</text>
</comment>
<organism evidence="7 8">
    <name type="scientific">Rapidithrix thailandica</name>
    <dbReference type="NCBI Taxonomy" id="413964"/>
    <lineage>
        <taxon>Bacteria</taxon>
        <taxon>Pseudomonadati</taxon>
        <taxon>Bacteroidota</taxon>
        <taxon>Cytophagia</taxon>
        <taxon>Cytophagales</taxon>
        <taxon>Flammeovirgaceae</taxon>
        <taxon>Rapidithrix</taxon>
    </lineage>
</organism>
<dbReference type="Pfam" id="PF06325">
    <property type="entry name" value="PrmA"/>
    <property type="match status" value="1"/>
</dbReference>
<feature type="binding site" evidence="6">
    <location>
        <position position="210"/>
    </location>
    <ligand>
        <name>S-adenosyl-L-methionine</name>
        <dbReference type="ChEBI" id="CHEBI:59789"/>
    </ligand>
</feature>
<keyword evidence="5 6" id="KW-0949">S-adenosyl-L-methionine</keyword>
<dbReference type="GO" id="GO:0032259">
    <property type="term" value="P:methylation"/>
    <property type="evidence" value="ECO:0007669"/>
    <property type="project" value="UniProtKB-KW"/>
</dbReference>
<feature type="binding site" evidence="6">
    <location>
        <position position="168"/>
    </location>
    <ligand>
        <name>S-adenosyl-L-methionine</name>
        <dbReference type="ChEBI" id="CHEBI:59789"/>
    </ligand>
</feature>
<feature type="binding site" evidence="6">
    <location>
        <position position="146"/>
    </location>
    <ligand>
        <name>S-adenosyl-L-methionine</name>
        <dbReference type="ChEBI" id="CHEBI:59789"/>
    </ligand>
</feature>
<keyword evidence="7" id="KW-0687">Ribonucleoprotein</keyword>
<dbReference type="PIRSF" id="PIRSF000401">
    <property type="entry name" value="RPL11_MTase"/>
    <property type="match status" value="1"/>
</dbReference>
<dbReference type="InterPro" id="IPR004498">
    <property type="entry name" value="Ribosomal_PrmA_MeTrfase"/>
</dbReference>